<comment type="caution">
    <text evidence="2">The sequence shown here is derived from an EMBL/GenBank/DDBJ whole genome shotgun (WGS) entry which is preliminary data.</text>
</comment>
<dbReference type="PROSITE" id="PS51384">
    <property type="entry name" value="FAD_FR"/>
    <property type="match status" value="1"/>
</dbReference>
<evidence type="ECO:0000259" key="1">
    <source>
        <dbReference type="PROSITE" id="PS51384"/>
    </source>
</evidence>
<evidence type="ECO:0000313" key="2">
    <source>
        <dbReference type="EMBL" id="THC90605.1"/>
    </source>
</evidence>
<dbReference type="CDD" id="cd06197">
    <property type="entry name" value="FNR_like_2"/>
    <property type="match status" value="1"/>
</dbReference>
<dbReference type="PANTHER" id="PTHR42815:SF2">
    <property type="entry name" value="FAD-BINDING, PUTATIVE (AFU_ORTHOLOGUE AFUA_6G07600)-RELATED"/>
    <property type="match status" value="1"/>
</dbReference>
<dbReference type="EMBL" id="SOSA01000502">
    <property type="protein sequence ID" value="THC90605.1"/>
    <property type="molecule type" value="Genomic_DNA"/>
</dbReference>
<dbReference type="STRING" id="1220188.A0A4S3J6W5"/>
<accession>A0A4S3J6W5</accession>
<name>A0A4S3J6W5_9EURO</name>
<dbReference type="AlphaFoldDB" id="A0A4S3J6W5"/>
<dbReference type="InterPro" id="IPR017927">
    <property type="entry name" value="FAD-bd_FR_type"/>
</dbReference>
<sequence>MTSIITGPITWHDGEKKMHSLLQVPHRDNPTNPILTPRINREGRPWSTLWGGKAGFATVTARNTFQVDTPVDSKYDPLAEILLNGSTDERLLSGLVIDLETRRRGKLHGRRIAGSVSPVGKGITDSFGIPRTVVLRLLTSAGNCPKYLNARQIISAWPEPRLVSDSPQLPPKALRFLDRVDTLFISSRNGKVDMDTNIRGGPPGFVRVVSNEPSGTVFVYPEYSGNRLYQTLGNLQMTPLAGFVFPDFETGNVLFATGRTEILVGKNAAAVLPRSNLAVRVTVAAARYVQNALAFRGTAASLSPYNPRVRYLATEKAIPVAMDVGQSVTATMVRKEIITPNIGRFRFRISDPKRIGPWTPGQYATFSFQGELDIGYRHMQDDDPSSLNDDYVRTFTISSYPGKSLPVDEFEVTARKNGSVTNYLFRINERAGLEVPLKGFGGDFVLNDKHAHDILPFIAGGIGITPVLAQIPGIEIKHLRLFWSMHISDLGLVVDTFHRFPQLPSCTSLFLTGPDSHDEDKMSYLDVVKVTAARVERRRMDAADLNLSLADVWYFCGSPLLKSSVMDWLSGKTVVYEDFNY</sequence>
<dbReference type="PANTHER" id="PTHR42815">
    <property type="entry name" value="FAD-BINDING, PUTATIVE (AFU_ORTHOLOGUE AFUA_6G07600)-RELATED"/>
    <property type="match status" value="1"/>
</dbReference>
<evidence type="ECO:0000313" key="3">
    <source>
        <dbReference type="Proteomes" id="UP000308092"/>
    </source>
</evidence>
<keyword evidence="3" id="KW-1185">Reference proteome</keyword>
<dbReference type="SUPFAM" id="SSF52343">
    <property type="entry name" value="Ferredoxin reductase-like, C-terminal NADP-linked domain"/>
    <property type="match status" value="1"/>
</dbReference>
<dbReference type="InterPro" id="IPR017938">
    <property type="entry name" value="Riboflavin_synthase-like_b-brl"/>
</dbReference>
<reference evidence="2 3" key="1">
    <citation type="submission" date="2019-03" db="EMBL/GenBank/DDBJ databases">
        <title>The genome sequence of a newly discovered highly antifungal drug resistant Aspergillus species, Aspergillus tanneri NIH 1004.</title>
        <authorList>
            <person name="Mounaud S."/>
            <person name="Singh I."/>
            <person name="Joardar V."/>
            <person name="Pakala S."/>
            <person name="Pakala S."/>
            <person name="Venepally P."/>
            <person name="Hoover J."/>
            <person name="Nierman W."/>
            <person name="Chung J."/>
            <person name="Losada L."/>
        </authorList>
    </citation>
    <scope>NUCLEOTIDE SEQUENCE [LARGE SCALE GENOMIC DNA]</scope>
    <source>
        <strain evidence="2 3">NIH1004</strain>
    </source>
</reference>
<feature type="domain" description="FAD-binding FR-type" evidence="1">
    <location>
        <begin position="325"/>
        <end position="447"/>
    </location>
</feature>
<dbReference type="Gene3D" id="2.40.30.10">
    <property type="entry name" value="Translation factors"/>
    <property type="match status" value="1"/>
</dbReference>
<proteinExistence type="predicted"/>
<dbReference type="Gene3D" id="3.40.50.80">
    <property type="entry name" value="Nucleotide-binding domain of ferredoxin-NADP reductase (FNR) module"/>
    <property type="match status" value="1"/>
</dbReference>
<dbReference type="InterPro" id="IPR039261">
    <property type="entry name" value="FNR_nucleotide-bd"/>
</dbReference>
<protein>
    <recommendedName>
        <fullName evidence="1">FAD-binding FR-type domain-containing protein</fullName>
    </recommendedName>
</protein>
<organism evidence="2 3">
    <name type="scientific">Aspergillus tanneri</name>
    <dbReference type="NCBI Taxonomy" id="1220188"/>
    <lineage>
        <taxon>Eukaryota</taxon>
        <taxon>Fungi</taxon>
        <taxon>Dikarya</taxon>
        <taxon>Ascomycota</taxon>
        <taxon>Pezizomycotina</taxon>
        <taxon>Eurotiomycetes</taxon>
        <taxon>Eurotiomycetidae</taxon>
        <taxon>Eurotiales</taxon>
        <taxon>Aspergillaceae</taxon>
        <taxon>Aspergillus</taxon>
        <taxon>Aspergillus subgen. Circumdati</taxon>
    </lineage>
</organism>
<dbReference type="VEuPathDB" id="FungiDB:EYZ11_009937"/>
<dbReference type="Proteomes" id="UP000308092">
    <property type="component" value="Unassembled WGS sequence"/>
</dbReference>
<dbReference type="GO" id="GO:0016491">
    <property type="term" value="F:oxidoreductase activity"/>
    <property type="evidence" value="ECO:0007669"/>
    <property type="project" value="InterPro"/>
</dbReference>
<dbReference type="SUPFAM" id="SSF63380">
    <property type="entry name" value="Riboflavin synthase domain-like"/>
    <property type="match status" value="1"/>
</dbReference>
<gene>
    <name evidence="2" type="ORF">EYZ11_009937</name>
</gene>